<protein>
    <submittedName>
        <fullName evidence="1">Uncharacterized protein</fullName>
    </submittedName>
</protein>
<proteinExistence type="predicted"/>
<name>A0A4Z1NJP9_9PEZI</name>
<accession>A0A4Z1NJP9</accession>
<reference evidence="1 2" key="1">
    <citation type="submission" date="2019-04" db="EMBL/GenBank/DDBJ databases">
        <title>High contiguity whole genome sequence and gene annotation resource for two Venturia nashicola isolates.</title>
        <authorList>
            <person name="Prokchorchik M."/>
            <person name="Won K."/>
            <person name="Lee Y."/>
            <person name="Choi E.D."/>
            <person name="Segonzac C."/>
            <person name="Sohn K.H."/>
        </authorList>
    </citation>
    <scope>NUCLEOTIDE SEQUENCE [LARGE SCALE GENOMIC DNA]</scope>
    <source>
        <strain evidence="1 2">PRI2</strain>
    </source>
</reference>
<dbReference type="Proteomes" id="UP000298493">
    <property type="component" value="Unassembled WGS sequence"/>
</dbReference>
<evidence type="ECO:0000313" key="1">
    <source>
        <dbReference type="EMBL" id="TID12796.1"/>
    </source>
</evidence>
<evidence type="ECO:0000313" key="2">
    <source>
        <dbReference type="Proteomes" id="UP000298493"/>
    </source>
</evidence>
<sequence length="137" mass="15829">MSLTNPRTCMSTYTHRHPIKHLRIMVESDAPEFINWEYIFQGLTSLSTVQTAVQISGPKDEFDEYLDNNVFWKVDSLVGLFFRALKAVPVKAELTWGPWQQLLAEGRYSFDDSDGASGQVGYWVREVDFDRIRVEYG</sequence>
<organism evidence="1 2">
    <name type="scientific">Venturia nashicola</name>
    <dbReference type="NCBI Taxonomy" id="86259"/>
    <lineage>
        <taxon>Eukaryota</taxon>
        <taxon>Fungi</taxon>
        <taxon>Dikarya</taxon>
        <taxon>Ascomycota</taxon>
        <taxon>Pezizomycotina</taxon>
        <taxon>Dothideomycetes</taxon>
        <taxon>Pleosporomycetidae</taxon>
        <taxon>Venturiales</taxon>
        <taxon>Venturiaceae</taxon>
        <taxon>Venturia</taxon>
    </lineage>
</organism>
<dbReference type="EMBL" id="SNSC02000033">
    <property type="protein sequence ID" value="TID12796.1"/>
    <property type="molecule type" value="Genomic_DNA"/>
</dbReference>
<comment type="caution">
    <text evidence="1">The sequence shown here is derived from an EMBL/GenBank/DDBJ whole genome shotgun (WGS) entry which is preliminary data.</text>
</comment>
<dbReference type="AlphaFoldDB" id="A0A4Z1NJP9"/>
<keyword evidence="2" id="KW-1185">Reference proteome</keyword>
<gene>
    <name evidence="1" type="ORF">E6O75_ATG09961</name>
</gene>